<dbReference type="Pfam" id="PF10539">
    <property type="entry name" value="Dev_Cell_Death"/>
    <property type="match status" value="1"/>
</dbReference>
<feature type="domain" description="DCD" evidence="2">
    <location>
        <begin position="33"/>
        <end position="165"/>
    </location>
</feature>
<sequence length="849" mass="95011">MARGKKNKKQSVNQKFQPAKANISAPARNLRKSELGAVIFGCKNHTIHECYKKKLFGLPAPHYAYVKNISRGLVLFLFNYSDRTLHGIFEAATPGEMNIDRHAWTEDGVDTPYPAQVKVSLHRRCCTLTEDQFIPIISSNYYEQGLFWFELDRSQTSKLVSLFNSLPCDADASTSQSRVKWNPSFNPLPASDTLQVGIVSGISSNKEVVRKASASIPEKTSASLFESSSYTDVMHQDDARKTWTSLFKSSSHSDDSSISIPQKTWSSLFKSSSDSKGLEKDEIFGTEAFNSSHPLDESKNLKPSCLPSSDKETSESERDVLNIQQCSEDIDDWETKWENPPSLPLSVAEREGLNLDASQYYDDRGNWESDWENPSALKEVSNFSTDVARHENRCYSHVSSNINTHNPQESDLVVGLRSPNVNEERDKTKWENPPSPPLSVADRQGLNLDGSPCYDDRGNWDSDRETQFALKDVSNFSTGVARHEDRCYIHVESNINTHYPQESDLVAGFWSPNVNKEGVKPLNVNEDETQSSDSFDFSAVINEMILEENKENNVTHTGLPIQNVCYPMVDSITATNSFDIQSVLSMLMKEIDGLKGFQLQQHMQINYLHAELRICSNCEPSQVDSKRQIAQLKNRCNMLESGEYSSAVHLGDEYEWVDKSISNMNESILIVGGFDGSSWLADLNSYCLASDIVTPLCPMPTRRSYASAAKLGGELYIFGGIDGEIWHDTVESYNLRSDRWVSQPSLNRKKGSLAGVNLSDKIYAIGGGNGVDCLSEVEMYDPNIGRWRAPGCGRVRRVAYPTALVPRITGVQFMVIYPLYILCIDAWFLGCCLLQGNLKGSVILKCLPK</sequence>
<dbReference type="Pfam" id="PF01344">
    <property type="entry name" value="Kelch_1"/>
    <property type="match status" value="2"/>
</dbReference>
<name>A0A175YKB5_DAUCS</name>
<evidence type="ECO:0000313" key="3">
    <source>
        <dbReference type="EMBL" id="KZM84015.1"/>
    </source>
</evidence>
<reference evidence="3" key="1">
    <citation type="journal article" date="2016" name="Nat. Genet.">
        <title>A high-quality carrot genome assembly provides new insights into carotenoid accumulation and asterid genome evolution.</title>
        <authorList>
            <person name="Iorizzo M."/>
            <person name="Ellison S."/>
            <person name="Senalik D."/>
            <person name="Zeng P."/>
            <person name="Satapoomin P."/>
            <person name="Huang J."/>
            <person name="Bowman M."/>
            <person name="Iovene M."/>
            <person name="Sanseverino W."/>
            <person name="Cavagnaro P."/>
            <person name="Yildiz M."/>
            <person name="Macko-Podgorni A."/>
            <person name="Moranska E."/>
            <person name="Grzebelus E."/>
            <person name="Grzebelus D."/>
            <person name="Ashrafi H."/>
            <person name="Zheng Z."/>
            <person name="Cheng S."/>
            <person name="Spooner D."/>
            <person name="Van Deynze A."/>
            <person name="Simon P."/>
        </authorList>
    </citation>
    <scope>NUCLEOTIDE SEQUENCE [LARGE SCALE GENOMIC DNA]</scope>
    <source>
        <tissue evidence="3">Leaf</tissue>
    </source>
</reference>
<protein>
    <recommendedName>
        <fullName evidence="2">DCD domain-containing protein</fullName>
    </recommendedName>
</protein>
<evidence type="ECO:0000256" key="1">
    <source>
        <dbReference type="SAM" id="MobiDB-lite"/>
    </source>
</evidence>
<feature type="region of interest" description="Disordered" evidence="1">
    <location>
        <begin position="288"/>
        <end position="318"/>
    </location>
</feature>
<dbReference type="PANTHER" id="PTHR46034">
    <property type="match status" value="1"/>
</dbReference>
<accession>A0A175YKB5</accession>
<dbReference type="InterPro" id="IPR044832">
    <property type="entry name" value="NRP-like"/>
</dbReference>
<dbReference type="SMART" id="SM00612">
    <property type="entry name" value="Kelch"/>
    <property type="match status" value="3"/>
</dbReference>
<dbReference type="OMA" id="WEESHWA"/>
<evidence type="ECO:0000259" key="2">
    <source>
        <dbReference type="PROSITE" id="PS51222"/>
    </source>
</evidence>
<dbReference type="EMBL" id="LNRQ01000008">
    <property type="protein sequence ID" value="KZM84015.1"/>
    <property type="molecule type" value="Genomic_DNA"/>
</dbReference>
<dbReference type="AlphaFoldDB" id="A0A175YKB5"/>
<dbReference type="Gene3D" id="2.120.10.80">
    <property type="entry name" value="Kelch-type beta propeller"/>
    <property type="match status" value="1"/>
</dbReference>
<feature type="compositionally biased region" description="Basic and acidic residues" evidence="1">
    <location>
        <begin position="309"/>
        <end position="318"/>
    </location>
</feature>
<comment type="caution">
    <text evidence="3">The sequence shown here is derived from an EMBL/GenBank/DDBJ whole genome shotgun (WGS) entry which is preliminary data.</text>
</comment>
<feature type="region of interest" description="Disordered" evidence="1">
    <location>
        <begin position="422"/>
        <end position="446"/>
    </location>
</feature>
<dbReference type="PROSITE" id="PS51222">
    <property type="entry name" value="DCD"/>
    <property type="match status" value="1"/>
</dbReference>
<dbReference type="SMART" id="SM00767">
    <property type="entry name" value="DCD"/>
    <property type="match status" value="1"/>
</dbReference>
<dbReference type="SUPFAM" id="SSF117281">
    <property type="entry name" value="Kelch motif"/>
    <property type="match status" value="1"/>
</dbReference>
<dbReference type="Gramene" id="KZM84015">
    <property type="protein sequence ID" value="KZM84015"/>
    <property type="gene ID" value="DCAR_028563"/>
</dbReference>
<dbReference type="InterPro" id="IPR015915">
    <property type="entry name" value="Kelch-typ_b-propeller"/>
</dbReference>
<gene>
    <name evidence="3" type="ORF">DCAR_028563</name>
</gene>
<dbReference type="GO" id="GO:0034976">
    <property type="term" value="P:response to endoplasmic reticulum stress"/>
    <property type="evidence" value="ECO:0007669"/>
    <property type="project" value="InterPro"/>
</dbReference>
<dbReference type="PANTHER" id="PTHR46034:SF23">
    <property type="entry name" value="DCD (DEVELOPMENT AND CELL DEATH) DOMAIN PROTEIN"/>
    <property type="match status" value="1"/>
</dbReference>
<proteinExistence type="predicted"/>
<organism evidence="3">
    <name type="scientific">Daucus carota subsp. sativus</name>
    <name type="common">Carrot</name>
    <dbReference type="NCBI Taxonomy" id="79200"/>
    <lineage>
        <taxon>Eukaryota</taxon>
        <taxon>Viridiplantae</taxon>
        <taxon>Streptophyta</taxon>
        <taxon>Embryophyta</taxon>
        <taxon>Tracheophyta</taxon>
        <taxon>Spermatophyta</taxon>
        <taxon>Magnoliopsida</taxon>
        <taxon>eudicotyledons</taxon>
        <taxon>Gunneridae</taxon>
        <taxon>Pentapetalae</taxon>
        <taxon>asterids</taxon>
        <taxon>campanulids</taxon>
        <taxon>Apiales</taxon>
        <taxon>Apiaceae</taxon>
        <taxon>Apioideae</taxon>
        <taxon>Scandiceae</taxon>
        <taxon>Daucinae</taxon>
        <taxon>Daucus</taxon>
        <taxon>Daucus sect. Daucus</taxon>
    </lineage>
</organism>
<dbReference type="InterPro" id="IPR006652">
    <property type="entry name" value="Kelch_1"/>
</dbReference>
<dbReference type="InterPro" id="IPR013989">
    <property type="entry name" value="Dev_and_cell_death_domain"/>
</dbReference>